<gene>
    <name evidence="2" type="ORF">IV74_GL001892</name>
</gene>
<dbReference type="EMBL" id="JQBS01000035">
    <property type="protein sequence ID" value="KRN54311.1"/>
    <property type="molecule type" value="Genomic_DNA"/>
</dbReference>
<feature type="transmembrane region" description="Helical" evidence="1">
    <location>
        <begin position="121"/>
        <end position="144"/>
    </location>
</feature>
<dbReference type="eggNOG" id="COG4684">
    <property type="taxonomic scope" value="Bacteria"/>
</dbReference>
<proteinExistence type="predicted"/>
<feature type="transmembrane region" description="Helical" evidence="1">
    <location>
        <begin position="84"/>
        <end position="109"/>
    </location>
</feature>
<dbReference type="AlphaFoldDB" id="A0A0R2HW19"/>
<keyword evidence="1" id="KW-0812">Transmembrane</keyword>
<keyword evidence="1" id="KW-1133">Transmembrane helix</keyword>
<dbReference type="GO" id="GO:0022857">
    <property type="term" value="F:transmembrane transporter activity"/>
    <property type="evidence" value="ECO:0007669"/>
    <property type="project" value="InterPro"/>
</dbReference>
<dbReference type="RefSeq" id="WP_034569698.1">
    <property type="nucleotide sequence ID" value="NZ_JQBS01000035.1"/>
</dbReference>
<accession>A0A0R2HW19</accession>
<organism evidence="2 3">
    <name type="scientific">Carnobacterium divergens DSM 20623</name>
    <dbReference type="NCBI Taxonomy" id="1449336"/>
    <lineage>
        <taxon>Bacteria</taxon>
        <taxon>Bacillati</taxon>
        <taxon>Bacillota</taxon>
        <taxon>Bacilli</taxon>
        <taxon>Lactobacillales</taxon>
        <taxon>Carnobacteriaceae</taxon>
        <taxon>Carnobacterium</taxon>
    </lineage>
</organism>
<name>A0A0R2HW19_CARDV</name>
<sequence length="195" mass="21301">MQNRPNKTYRIAILGILTGIILIQNFVPFLGYIPIPPLNPTIIHITVIVAALTLGVKDGMIVGAVWGVIRLIKAFVMPSSPLDLLLFTNPMISIVPRILVGFIAGYAYFKLKNHLKTTTAMTIASVLASLTNTILVLFFIYVFYKDDYATAMKVDMSNLVKFLGTIVLTNGVAEAIAAGVIAPFIAKSLKKFSRN</sequence>
<feature type="transmembrane region" description="Helical" evidence="1">
    <location>
        <begin position="41"/>
        <end position="72"/>
    </location>
</feature>
<evidence type="ECO:0000313" key="2">
    <source>
        <dbReference type="EMBL" id="KRN54311.1"/>
    </source>
</evidence>
<dbReference type="InterPro" id="IPR024529">
    <property type="entry name" value="ECF_trnsprt_substrate-spec"/>
</dbReference>
<evidence type="ECO:0000313" key="3">
    <source>
        <dbReference type="Proteomes" id="UP000051658"/>
    </source>
</evidence>
<feature type="transmembrane region" description="Helical" evidence="1">
    <location>
        <begin position="12"/>
        <end position="35"/>
    </location>
</feature>
<comment type="caution">
    <text evidence="2">The sequence shown here is derived from an EMBL/GenBank/DDBJ whole genome shotgun (WGS) entry which is preliminary data.</text>
</comment>
<dbReference type="GeneID" id="89588886"/>
<reference evidence="2 3" key="1">
    <citation type="journal article" date="2015" name="Genome Announc.">
        <title>Expanding the biotechnology potential of lactobacilli through comparative genomics of 213 strains and associated genera.</title>
        <authorList>
            <person name="Sun Z."/>
            <person name="Harris H.M."/>
            <person name="McCann A."/>
            <person name="Guo C."/>
            <person name="Argimon S."/>
            <person name="Zhang W."/>
            <person name="Yang X."/>
            <person name="Jeffery I.B."/>
            <person name="Cooney J.C."/>
            <person name="Kagawa T.F."/>
            <person name="Liu W."/>
            <person name="Song Y."/>
            <person name="Salvetti E."/>
            <person name="Wrobel A."/>
            <person name="Rasinkangas P."/>
            <person name="Parkhill J."/>
            <person name="Rea M.C."/>
            <person name="O'Sullivan O."/>
            <person name="Ritari J."/>
            <person name="Douillard F.P."/>
            <person name="Paul Ross R."/>
            <person name="Yang R."/>
            <person name="Briner A.E."/>
            <person name="Felis G.E."/>
            <person name="de Vos W.M."/>
            <person name="Barrangou R."/>
            <person name="Klaenhammer T.R."/>
            <person name="Caufield P.W."/>
            <person name="Cui Y."/>
            <person name="Zhang H."/>
            <person name="O'Toole P.W."/>
        </authorList>
    </citation>
    <scope>NUCLEOTIDE SEQUENCE [LARGE SCALE GENOMIC DNA]</scope>
    <source>
        <strain evidence="2 3">DSM 20623</strain>
    </source>
</reference>
<evidence type="ECO:0008006" key="4">
    <source>
        <dbReference type="Google" id="ProtNLM"/>
    </source>
</evidence>
<dbReference type="PATRIC" id="fig|1449336.4.peg.1928"/>
<protein>
    <recommendedName>
        <fullName evidence="4">Integral membrane protein</fullName>
    </recommendedName>
</protein>
<dbReference type="Gene3D" id="1.10.1760.20">
    <property type="match status" value="1"/>
</dbReference>
<keyword evidence="3" id="KW-1185">Reference proteome</keyword>
<dbReference type="Pfam" id="PF12822">
    <property type="entry name" value="ECF_trnsprt"/>
    <property type="match status" value="1"/>
</dbReference>
<dbReference type="Proteomes" id="UP000051658">
    <property type="component" value="Unassembled WGS sequence"/>
</dbReference>
<evidence type="ECO:0000256" key="1">
    <source>
        <dbReference type="SAM" id="Phobius"/>
    </source>
</evidence>
<keyword evidence="1" id="KW-0472">Membrane</keyword>
<feature type="transmembrane region" description="Helical" evidence="1">
    <location>
        <begin position="165"/>
        <end position="186"/>
    </location>
</feature>